<evidence type="ECO:0000313" key="1">
    <source>
        <dbReference type="EMBL" id="WQH04198.1"/>
    </source>
</evidence>
<dbReference type="GeneID" id="43165159"/>
<sequence length="137" mass="14995">MMSVDFFGCKREQILTATWDDAFERFPAAGITVPDLSAFTSLSESLRAPAFSATRVPMTVAPYYQLCEEFTAVIRKADTEELKDAAATWAQLPPWDGLNANAMDLAGFLLHLHSLVSGPQNDGNAIFMCLESEELSA</sequence>
<proteinExistence type="predicted"/>
<accession>A0ABZ0XWR3</accession>
<dbReference type="Proteomes" id="UP001326110">
    <property type="component" value="Chromosome"/>
</dbReference>
<keyword evidence="2" id="KW-1185">Reference proteome</keyword>
<protein>
    <submittedName>
        <fullName evidence="1">Uncharacterized protein</fullName>
    </submittedName>
</protein>
<reference evidence="1 2" key="1">
    <citation type="submission" date="2023-11" db="EMBL/GenBank/DDBJ databases">
        <title>MicrobeMod: A computational toolkit for identifying prokaryotic methylation and restriction-modification with nanopore sequencing.</title>
        <authorList>
            <person name="Crits-Christoph A."/>
            <person name="Kang S.C."/>
            <person name="Lee H."/>
            <person name="Ostrov N."/>
        </authorList>
    </citation>
    <scope>NUCLEOTIDE SEQUENCE [LARGE SCALE GENOMIC DNA]</scope>
    <source>
        <strain evidence="1 2">ATCC 25935</strain>
    </source>
</reference>
<organism evidence="1 2">
    <name type="scientific">Duganella zoogloeoides</name>
    <dbReference type="NCBI Taxonomy" id="75659"/>
    <lineage>
        <taxon>Bacteria</taxon>
        <taxon>Pseudomonadati</taxon>
        <taxon>Pseudomonadota</taxon>
        <taxon>Betaproteobacteria</taxon>
        <taxon>Burkholderiales</taxon>
        <taxon>Oxalobacteraceae</taxon>
        <taxon>Telluria group</taxon>
        <taxon>Duganella</taxon>
    </lineage>
</organism>
<dbReference type="EMBL" id="CP140152">
    <property type="protein sequence ID" value="WQH04198.1"/>
    <property type="molecule type" value="Genomic_DNA"/>
</dbReference>
<dbReference type="RefSeq" id="WP_019923548.1">
    <property type="nucleotide sequence ID" value="NZ_CP140152.1"/>
</dbReference>
<evidence type="ECO:0000313" key="2">
    <source>
        <dbReference type="Proteomes" id="UP001326110"/>
    </source>
</evidence>
<name>A0ABZ0XWR3_9BURK</name>
<gene>
    <name evidence="1" type="ORF">SR858_24640</name>
</gene>